<dbReference type="InterPro" id="IPR000595">
    <property type="entry name" value="cNMP-bd_dom"/>
</dbReference>
<keyword evidence="15" id="KW-1185">Reference proteome</keyword>
<dbReference type="PRINTS" id="PR00103">
    <property type="entry name" value="CAMPKINASE"/>
</dbReference>
<feature type="domain" description="Protein kinase" evidence="11">
    <location>
        <begin position="238"/>
        <end position="499"/>
    </location>
</feature>
<evidence type="ECO:0000256" key="3">
    <source>
        <dbReference type="ARBA" id="ARBA00022527"/>
    </source>
</evidence>
<dbReference type="Gene3D" id="1.10.510.10">
    <property type="entry name" value="Transferase(Phosphotransferase) domain 1"/>
    <property type="match status" value="1"/>
</dbReference>
<dbReference type="CDD" id="cd00038">
    <property type="entry name" value="CAP_ED"/>
    <property type="match status" value="2"/>
</dbReference>
<dbReference type="EC" id="2.7.11.12" evidence="2"/>
<feature type="binding site" evidence="10">
    <location>
        <position position="267"/>
    </location>
    <ligand>
        <name>ATP</name>
        <dbReference type="ChEBI" id="CHEBI:30616"/>
    </ligand>
</feature>
<dbReference type="InterPro" id="IPR018490">
    <property type="entry name" value="cNMP-bd_dom_sf"/>
</dbReference>
<dbReference type="PROSITE" id="PS00107">
    <property type="entry name" value="PROTEIN_KINASE_ATP"/>
    <property type="match status" value="1"/>
</dbReference>
<dbReference type="InterPro" id="IPR000719">
    <property type="entry name" value="Prot_kinase_dom"/>
</dbReference>
<dbReference type="InterPro" id="IPR018488">
    <property type="entry name" value="cNMP-bd_CS"/>
</dbReference>
<evidence type="ECO:0000256" key="6">
    <source>
        <dbReference type="ARBA" id="ARBA00022777"/>
    </source>
</evidence>
<evidence type="ECO:0000259" key="12">
    <source>
        <dbReference type="PROSITE" id="PS50042"/>
    </source>
</evidence>
<dbReference type="SUPFAM" id="SSF51206">
    <property type="entry name" value="cAMP-binding domain-like"/>
    <property type="match status" value="2"/>
</dbReference>
<keyword evidence="6" id="KW-0418">Kinase</keyword>
<evidence type="ECO:0000256" key="1">
    <source>
        <dbReference type="ARBA" id="ARBA00006352"/>
    </source>
</evidence>
<dbReference type="Proteomes" id="UP001642464">
    <property type="component" value="Unassembled WGS sequence"/>
</dbReference>
<keyword evidence="3" id="KW-0723">Serine/threonine-protein kinase</keyword>
<dbReference type="InterPro" id="IPR014710">
    <property type="entry name" value="RmlC-like_jellyroll"/>
</dbReference>
<dbReference type="EMBL" id="CAXAMM010001614">
    <property type="protein sequence ID" value="CAK8992708.1"/>
    <property type="molecule type" value="Genomic_DNA"/>
</dbReference>
<dbReference type="Gene3D" id="3.30.200.20">
    <property type="entry name" value="Phosphorylase Kinase, domain 1"/>
    <property type="match status" value="1"/>
</dbReference>
<feature type="domain" description="Cyclic nucleotide-binding" evidence="12">
    <location>
        <begin position="1"/>
        <end position="93"/>
    </location>
</feature>
<evidence type="ECO:0000259" key="11">
    <source>
        <dbReference type="PROSITE" id="PS50011"/>
    </source>
</evidence>
<evidence type="ECO:0000256" key="7">
    <source>
        <dbReference type="ARBA" id="ARBA00022840"/>
    </source>
</evidence>
<comment type="similarity">
    <text evidence="1">Belongs to the protein kinase superfamily. AGC Ser/Thr protein kinase family. cGMP subfamily.</text>
</comment>
<evidence type="ECO:0000256" key="10">
    <source>
        <dbReference type="PROSITE-ProRule" id="PRU10141"/>
    </source>
</evidence>
<dbReference type="PROSITE" id="PS00888">
    <property type="entry name" value="CNMP_BINDING_1"/>
    <property type="match status" value="2"/>
</dbReference>
<dbReference type="PROSITE" id="PS00889">
    <property type="entry name" value="CNMP_BINDING_2"/>
    <property type="match status" value="1"/>
</dbReference>
<accession>A0ABP0HSD4</accession>
<dbReference type="Gene3D" id="2.60.120.10">
    <property type="entry name" value="Jelly Rolls"/>
    <property type="match status" value="2"/>
</dbReference>
<reference evidence="14 15" key="1">
    <citation type="submission" date="2024-02" db="EMBL/GenBank/DDBJ databases">
        <authorList>
            <person name="Chen Y."/>
            <person name="Shah S."/>
            <person name="Dougan E. K."/>
            <person name="Thang M."/>
            <person name="Chan C."/>
        </authorList>
    </citation>
    <scope>NUCLEOTIDE SEQUENCE [LARGE SCALE GENOMIC DNA]</scope>
</reference>
<sequence>MISQGNMADYFYIIQDGKFAVQSDSITKAALKPGDCFGELPLLQLRPHEHSVLALDAGDERSNVWVIDRWQFKNILFKVPEHKLMEYIAYLDRVSLLDALSLEEKTSTAQALTHMHFKMGDVIIQQGETGDSFYILFDGEVQVVINGNTVATLQASIQELTAHHFGEKALMSSQPRAATIRVSSTEAQVLALDRIAFNTLLGSLEEIIRAQEDGKSRQTKAVKGIAIKPFQKIFRKDLVGVGLLGVGAFGAVELVAHRHGEETFAMKSMSKGLLLKAGQRTIAFNEKLILQYLLSPFIIQLFEAYRDEQTLYLLFEAVLGGDLHGLYSRKKLYGNDKHAAFYTASVSLALQYLHKRSIVYRDLHPENILVTNDGNIKLCDFALAKFVAQKTYTICGIQDYFAPEMVLATGHGFPLDWWTLGIFLFELMSGKPPFESSNPMEIYVRILKGLRKVPDLPEMGRTPADLIKQILRNDPQERLPVRLGFQKLKERMLAMLEFFGSGLKQDEHRFFGGINWRLLVDLRFEAPYLPRIRGKRDLANFCPQAAMGIDEGSAAGFGADSTVIAVKTPGGRWQFVLQRPQTPAPADHGDATVMVQSLHRGDATDAQETDLLHFTESCFQKSPVDTSNLGSLQGSLGGAIQCVLDKCQEKWGWKPELSGSGSDNGGPYDVYGLGATVIGAETAGGKWQFIVRLKF</sequence>
<organism evidence="14 15">
    <name type="scientific">Durusdinium trenchii</name>
    <dbReference type="NCBI Taxonomy" id="1381693"/>
    <lineage>
        <taxon>Eukaryota</taxon>
        <taxon>Sar</taxon>
        <taxon>Alveolata</taxon>
        <taxon>Dinophyceae</taxon>
        <taxon>Suessiales</taxon>
        <taxon>Symbiodiniaceae</taxon>
        <taxon>Durusdinium</taxon>
    </lineage>
</organism>
<keyword evidence="4" id="KW-0808">Transferase</keyword>
<evidence type="ECO:0000256" key="5">
    <source>
        <dbReference type="ARBA" id="ARBA00022741"/>
    </source>
</evidence>
<proteinExistence type="inferred from homology"/>
<evidence type="ECO:0000313" key="15">
    <source>
        <dbReference type="Proteomes" id="UP001642464"/>
    </source>
</evidence>
<dbReference type="PANTHER" id="PTHR24353">
    <property type="entry name" value="CYCLIC NUCLEOTIDE-DEPENDENT PROTEIN KINASE"/>
    <property type="match status" value="1"/>
</dbReference>
<evidence type="ECO:0000256" key="2">
    <source>
        <dbReference type="ARBA" id="ARBA00012428"/>
    </source>
</evidence>
<gene>
    <name evidence="14" type="ORF">SCF082_LOCUS3191</name>
</gene>
<feature type="domain" description="Cyclic nucleotide-binding" evidence="12">
    <location>
        <begin position="96"/>
        <end position="218"/>
    </location>
</feature>
<dbReference type="PROSITE" id="PS50011">
    <property type="entry name" value="PROTEIN_KINASE_DOM"/>
    <property type="match status" value="1"/>
</dbReference>
<comment type="catalytic activity">
    <reaction evidence="9">
        <text>L-seryl-[protein] + ATP = O-phospho-L-seryl-[protein] + ADP + H(+)</text>
        <dbReference type="Rhea" id="RHEA:17989"/>
        <dbReference type="Rhea" id="RHEA-COMP:9863"/>
        <dbReference type="Rhea" id="RHEA-COMP:11604"/>
        <dbReference type="ChEBI" id="CHEBI:15378"/>
        <dbReference type="ChEBI" id="CHEBI:29999"/>
        <dbReference type="ChEBI" id="CHEBI:30616"/>
        <dbReference type="ChEBI" id="CHEBI:83421"/>
        <dbReference type="ChEBI" id="CHEBI:456216"/>
        <dbReference type="EC" id="2.7.11.12"/>
    </reaction>
</comment>
<evidence type="ECO:0000256" key="8">
    <source>
        <dbReference type="ARBA" id="ARBA00047298"/>
    </source>
</evidence>
<dbReference type="InterPro" id="IPR017441">
    <property type="entry name" value="Protein_kinase_ATP_BS"/>
</dbReference>
<feature type="domain" description="AGC-kinase C-terminal" evidence="13">
    <location>
        <begin position="512"/>
        <end position="569"/>
    </location>
</feature>
<dbReference type="Pfam" id="PF00069">
    <property type="entry name" value="Pkinase"/>
    <property type="match status" value="1"/>
</dbReference>
<evidence type="ECO:0000256" key="9">
    <source>
        <dbReference type="ARBA" id="ARBA00047462"/>
    </source>
</evidence>
<dbReference type="PROSITE" id="PS51285">
    <property type="entry name" value="AGC_KINASE_CTER"/>
    <property type="match status" value="1"/>
</dbReference>
<keyword evidence="7 10" id="KW-0067">ATP-binding</keyword>
<dbReference type="PANTHER" id="PTHR24353:SF139">
    <property type="match status" value="1"/>
</dbReference>
<evidence type="ECO:0000256" key="4">
    <source>
        <dbReference type="ARBA" id="ARBA00022679"/>
    </source>
</evidence>
<evidence type="ECO:0000259" key="13">
    <source>
        <dbReference type="PROSITE" id="PS51285"/>
    </source>
</evidence>
<dbReference type="PROSITE" id="PS50042">
    <property type="entry name" value="CNMP_BINDING_3"/>
    <property type="match status" value="2"/>
</dbReference>
<keyword evidence="5 10" id="KW-0547">Nucleotide-binding</keyword>
<dbReference type="InterPro" id="IPR000961">
    <property type="entry name" value="AGC-kinase_C"/>
</dbReference>
<evidence type="ECO:0000313" key="14">
    <source>
        <dbReference type="EMBL" id="CAK8992708.1"/>
    </source>
</evidence>
<dbReference type="InterPro" id="IPR011009">
    <property type="entry name" value="Kinase-like_dom_sf"/>
</dbReference>
<comment type="catalytic activity">
    <reaction evidence="8">
        <text>L-threonyl-[protein] + ATP = O-phospho-L-threonyl-[protein] + ADP + H(+)</text>
        <dbReference type="Rhea" id="RHEA:46608"/>
        <dbReference type="Rhea" id="RHEA-COMP:11060"/>
        <dbReference type="Rhea" id="RHEA-COMP:11605"/>
        <dbReference type="ChEBI" id="CHEBI:15378"/>
        <dbReference type="ChEBI" id="CHEBI:30013"/>
        <dbReference type="ChEBI" id="CHEBI:30616"/>
        <dbReference type="ChEBI" id="CHEBI:61977"/>
        <dbReference type="ChEBI" id="CHEBI:456216"/>
        <dbReference type="EC" id="2.7.11.12"/>
    </reaction>
</comment>
<name>A0ABP0HSD4_9DINO</name>
<comment type="caution">
    <text evidence="14">The sequence shown here is derived from an EMBL/GenBank/DDBJ whole genome shotgun (WGS) entry which is preliminary data.</text>
</comment>
<dbReference type="SUPFAM" id="SSF56112">
    <property type="entry name" value="Protein kinase-like (PK-like)"/>
    <property type="match status" value="1"/>
</dbReference>
<dbReference type="Pfam" id="PF00027">
    <property type="entry name" value="cNMP_binding"/>
    <property type="match status" value="2"/>
</dbReference>
<dbReference type="SMART" id="SM00100">
    <property type="entry name" value="cNMP"/>
    <property type="match status" value="1"/>
</dbReference>
<protein>
    <recommendedName>
        <fullName evidence="2">cGMP-dependent protein kinase</fullName>
        <ecNumber evidence="2">2.7.11.12</ecNumber>
    </recommendedName>
</protein>